<dbReference type="Pfam" id="PF26616">
    <property type="entry name" value="CorA-like"/>
    <property type="match status" value="1"/>
</dbReference>
<organism evidence="2 3">
    <name type="scientific">Talaromyces rugulosus</name>
    <name type="common">Penicillium rugulosum</name>
    <dbReference type="NCBI Taxonomy" id="121627"/>
    <lineage>
        <taxon>Eukaryota</taxon>
        <taxon>Fungi</taxon>
        <taxon>Dikarya</taxon>
        <taxon>Ascomycota</taxon>
        <taxon>Pezizomycotina</taxon>
        <taxon>Eurotiomycetes</taxon>
        <taxon>Eurotiomycetidae</taxon>
        <taxon>Eurotiales</taxon>
        <taxon>Trichocomaceae</taxon>
        <taxon>Talaromyces</taxon>
        <taxon>Talaromyces sect. Islandici</taxon>
    </lineage>
</organism>
<dbReference type="AlphaFoldDB" id="A0A7H8QVE2"/>
<proteinExistence type="predicted"/>
<protein>
    <recommendedName>
        <fullName evidence="1">CorA-like transporter domain-containing protein</fullName>
    </recommendedName>
</protein>
<feature type="domain" description="CorA-like transporter" evidence="1">
    <location>
        <begin position="47"/>
        <end position="241"/>
    </location>
</feature>
<dbReference type="InterPro" id="IPR058257">
    <property type="entry name" value="CorA-like_dom"/>
</dbReference>
<reference evidence="3" key="1">
    <citation type="submission" date="2020-06" db="EMBL/GenBank/DDBJ databases">
        <title>A chromosome-scale genome assembly of Talaromyces rugulosus W13939.</title>
        <authorList>
            <person name="Wang B."/>
            <person name="Guo L."/>
            <person name="Ye K."/>
            <person name="Wang L."/>
        </authorList>
    </citation>
    <scope>NUCLEOTIDE SEQUENCE [LARGE SCALE GENOMIC DNA]</scope>
    <source>
        <strain evidence="3">W13939</strain>
    </source>
</reference>
<dbReference type="RefSeq" id="XP_035344200.1">
    <property type="nucleotide sequence ID" value="XM_035488307.1"/>
</dbReference>
<keyword evidence="3" id="KW-1185">Reference proteome</keyword>
<dbReference type="KEGG" id="trg:TRUGW13939_05142"/>
<evidence type="ECO:0000259" key="1">
    <source>
        <dbReference type="Pfam" id="PF26616"/>
    </source>
</evidence>
<sequence length="423" mass="47436">MAPRADQARPPPIFSEQDMRTPESDYYKSILPYLHYPAFAPRPEESDIYVFDTTPEAKAYSFTNSELFESHIANAPKPDARVVSICCRNSLRPLGITEHALINLMSQYDIDSSFFELALSFGYPPQNSEAGFGGMTVKQRHNGAYDMHYLFTYAEDDNKGGTTTWKIRQVCVFQRYDPSKSENLWILLHARPQSKIQQQIKHTLSTNPALLLGSWASMHILVLSTYLGGWRWCIRNLGDDIIKTSDIVLFLDPLDPKTENHKGGRFHLLKQQYLDDKLVSLAARLGVALTTLRQLEKLNSSFHSKGFSNDEEFHSATGDLMYYTTTLEGHLESVKVLERKVSSIADLLAVVLTVENQAVSIGINNKMLGVNNELVKLTNKSLDENATVRIITLMTLIYLPASFVALDPGIGSIIDGGTLIKRG</sequence>
<dbReference type="GeneID" id="55992640"/>
<evidence type="ECO:0000313" key="3">
    <source>
        <dbReference type="Proteomes" id="UP000509510"/>
    </source>
</evidence>
<dbReference type="OrthoDB" id="5396681at2759"/>
<gene>
    <name evidence="2" type="ORF">TRUGW13939_05142</name>
</gene>
<dbReference type="EMBL" id="CP055900">
    <property type="protein sequence ID" value="QKX58022.1"/>
    <property type="molecule type" value="Genomic_DNA"/>
</dbReference>
<evidence type="ECO:0000313" key="2">
    <source>
        <dbReference type="EMBL" id="QKX58022.1"/>
    </source>
</evidence>
<name>A0A7H8QVE2_TALRU</name>
<accession>A0A7H8QVE2</accession>
<dbReference type="Proteomes" id="UP000509510">
    <property type="component" value="Chromosome III"/>
</dbReference>